<protein>
    <submittedName>
        <fullName evidence="6">Molybdate-binding protein</fullName>
    </submittedName>
</protein>
<dbReference type="Gene3D" id="3.40.190.10">
    <property type="entry name" value="Periplasmic binding protein-like II"/>
    <property type="match status" value="2"/>
</dbReference>
<evidence type="ECO:0000313" key="7">
    <source>
        <dbReference type="Proteomes" id="UP001165092"/>
    </source>
</evidence>
<dbReference type="Pfam" id="PF13531">
    <property type="entry name" value="SBP_bac_11"/>
    <property type="match status" value="1"/>
</dbReference>
<gene>
    <name evidence="6" type="ORF">Nans01_18950</name>
</gene>
<dbReference type="PANTHER" id="PTHR30632:SF0">
    <property type="entry name" value="SULFATE-BINDING PROTEIN"/>
    <property type="match status" value="1"/>
</dbReference>
<feature type="chain" id="PRO_5040942738" evidence="5">
    <location>
        <begin position="26"/>
        <end position="264"/>
    </location>
</feature>
<comment type="caution">
    <text evidence="6">The sequence shown here is derived from an EMBL/GenBank/DDBJ whole genome shotgun (WGS) entry which is preliminary data.</text>
</comment>
<feature type="binding site" evidence="4">
    <location>
        <position position="200"/>
    </location>
    <ligand>
        <name>molybdate</name>
        <dbReference type="ChEBI" id="CHEBI:36264"/>
    </ligand>
</feature>
<dbReference type="PROSITE" id="PS51257">
    <property type="entry name" value="PROKAR_LIPOPROTEIN"/>
    <property type="match status" value="1"/>
</dbReference>
<keyword evidence="2 4" id="KW-0479">Metal-binding</keyword>
<feature type="signal peptide" evidence="5">
    <location>
        <begin position="1"/>
        <end position="25"/>
    </location>
</feature>
<dbReference type="GO" id="GO:0015689">
    <property type="term" value="P:molybdate ion transport"/>
    <property type="evidence" value="ECO:0007669"/>
    <property type="project" value="InterPro"/>
</dbReference>
<dbReference type="PIRSF" id="PIRSF004846">
    <property type="entry name" value="ModA"/>
    <property type="match status" value="1"/>
</dbReference>
<dbReference type="PANTHER" id="PTHR30632">
    <property type="entry name" value="MOLYBDATE-BINDING PERIPLASMIC PROTEIN"/>
    <property type="match status" value="1"/>
</dbReference>
<reference evidence="6" key="1">
    <citation type="submission" date="2023-02" db="EMBL/GenBank/DDBJ databases">
        <title>Nocardiopsis ansamitocini NBRC 112285.</title>
        <authorList>
            <person name="Ichikawa N."/>
            <person name="Sato H."/>
            <person name="Tonouchi N."/>
        </authorList>
    </citation>
    <scope>NUCLEOTIDE SEQUENCE</scope>
    <source>
        <strain evidence="6">NBRC 112285</strain>
    </source>
</reference>
<keyword evidence="7" id="KW-1185">Reference proteome</keyword>
<dbReference type="NCBIfam" id="TIGR01256">
    <property type="entry name" value="modA"/>
    <property type="match status" value="1"/>
</dbReference>
<dbReference type="RefSeq" id="WP_285758653.1">
    <property type="nucleotide sequence ID" value="NZ_BSQG01000002.1"/>
</dbReference>
<evidence type="ECO:0000256" key="2">
    <source>
        <dbReference type="ARBA" id="ARBA00022723"/>
    </source>
</evidence>
<dbReference type="InterPro" id="IPR005950">
    <property type="entry name" value="ModA"/>
</dbReference>
<evidence type="ECO:0000256" key="1">
    <source>
        <dbReference type="ARBA" id="ARBA00009175"/>
    </source>
</evidence>
<dbReference type="InterPro" id="IPR050682">
    <property type="entry name" value="ModA/WtpA"/>
</dbReference>
<dbReference type="Proteomes" id="UP001165092">
    <property type="component" value="Unassembled WGS sequence"/>
</dbReference>
<name>A0A9W6P5Q0_9ACTN</name>
<evidence type="ECO:0000256" key="4">
    <source>
        <dbReference type="PIRSR" id="PIRSR004846-1"/>
    </source>
</evidence>
<dbReference type="EMBL" id="BSQG01000002">
    <property type="protein sequence ID" value="GLU47544.1"/>
    <property type="molecule type" value="Genomic_DNA"/>
</dbReference>
<feature type="binding site" evidence="4">
    <location>
        <position position="182"/>
    </location>
    <ligand>
        <name>molybdate</name>
        <dbReference type="ChEBI" id="CHEBI:36264"/>
    </ligand>
</feature>
<comment type="similarity">
    <text evidence="1">Belongs to the bacterial solute-binding protein ModA family.</text>
</comment>
<evidence type="ECO:0000256" key="5">
    <source>
        <dbReference type="SAM" id="SignalP"/>
    </source>
</evidence>
<feature type="binding site" evidence="4">
    <location>
        <position position="79"/>
    </location>
    <ligand>
        <name>molybdate</name>
        <dbReference type="ChEBI" id="CHEBI:36264"/>
    </ligand>
</feature>
<dbReference type="SUPFAM" id="SSF53850">
    <property type="entry name" value="Periplasmic binding protein-like II"/>
    <property type="match status" value="1"/>
</dbReference>
<evidence type="ECO:0000256" key="3">
    <source>
        <dbReference type="ARBA" id="ARBA00022729"/>
    </source>
</evidence>
<accession>A0A9W6P5Q0</accession>
<keyword evidence="3 5" id="KW-0732">Signal</keyword>
<organism evidence="6 7">
    <name type="scientific">Nocardiopsis ansamitocini</name>
    <dbReference type="NCBI Taxonomy" id="1670832"/>
    <lineage>
        <taxon>Bacteria</taxon>
        <taxon>Bacillati</taxon>
        <taxon>Actinomycetota</taxon>
        <taxon>Actinomycetes</taxon>
        <taxon>Streptosporangiales</taxon>
        <taxon>Nocardiopsidaceae</taxon>
        <taxon>Nocardiopsis</taxon>
    </lineage>
</organism>
<feature type="binding site" evidence="4">
    <location>
        <position position="51"/>
    </location>
    <ligand>
        <name>molybdate</name>
        <dbReference type="ChEBI" id="CHEBI:36264"/>
    </ligand>
</feature>
<evidence type="ECO:0000313" key="6">
    <source>
        <dbReference type="EMBL" id="GLU47544.1"/>
    </source>
</evidence>
<dbReference type="GO" id="GO:0030973">
    <property type="term" value="F:molybdate ion binding"/>
    <property type="evidence" value="ECO:0007669"/>
    <property type="project" value="TreeGrafter"/>
</dbReference>
<sequence>MPRPLFHRVAVLLAVPGLLGTAACAPVEDTTDGSAGPEQPETTLTVFAAASLTESFEQLATGFEQANPHVSVEFNFAGSSDLAAQIGEGAPADVFASANTATMDLVVDEAGVAGEPETFAQNVLEIAVPADNPAGIEGFDDLADDGVKVALCAEEVPCGAASDTVMTATGVRIEPVTREKDVKAALTKVQLGEVDAALVYRTDVIAAGGTVQGIGFPETEQAVNDYPIAVLADAPNAGPAADWVALVTSDEGASVLADAGFRTP</sequence>
<proteinExistence type="inferred from homology"/>
<dbReference type="GO" id="GO:0046872">
    <property type="term" value="F:metal ion binding"/>
    <property type="evidence" value="ECO:0007669"/>
    <property type="project" value="UniProtKB-KW"/>
</dbReference>
<keyword evidence="4" id="KW-0500">Molybdenum</keyword>
<dbReference type="AlphaFoldDB" id="A0A9W6P5Q0"/>